<keyword evidence="2" id="KW-0472">Membrane</keyword>
<evidence type="ECO:0000313" key="5">
    <source>
        <dbReference type="Proteomes" id="UP001308005"/>
    </source>
</evidence>
<keyword evidence="2" id="KW-1133">Transmembrane helix</keyword>
<proteinExistence type="predicted"/>
<sequence>MLDQAIWIEIIRITPSLLWLLLACVALALVYEPFMQFLPPYGSAVRSANIDAALERFGRLLEQAVELARRNPQWQVEVAASDKESVMHRIRRNWDVLQGCRALVFDDKPDTLLNEICMLQQLGIEVEAVSLSSEALARLKDAHFDLLISDIARPEGQSNGVVTLQTLHEHYPDLPAVFYIGNFNAEDGVPVGAFGITNRPDELMHLLLDVLERKRL</sequence>
<dbReference type="SUPFAM" id="SSF52172">
    <property type="entry name" value="CheY-like"/>
    <property type="match status" value="1"/>
</dbReference>
<dbReference type="InterPro" id="IPR011006">
    <property type="entry name" value="CheY-like_superfamily"/>
</dbReference>
<reference evidence="5" key="1">
    <citation type="submission" date="2023-07" db="EMBL/GenBank/DDBJ databases">
        <title>The carbon used by Thiothrix.</title>
        <authorList>
            <person name="Chen L."/>
        </authorList>
    </citation>
    <scope>NUCLEOTIDE SEQUENCE [LARGE SCALE GENOMIC DNA]</scope>
</reference>
<keyword evidence="1" id="KW-0597">Phosphoprotein</keyword>
<evidence type="ECO:0000313" key="4">
    <source>
        <dbReference type="EMBL" id="MEB4590816.1"/>
    </source>
</evidence>
<keyword evidence="2" id="KW-0812">Transmembrane</keyword>
<evidence type="ECO:0000256" key="2">
    <source>
        <dbReference type="SAM" id="Phobius"/>
    </source>
</evidence>
<feature type="transmembrane region" description="Helical" evidence="2">
    <location>
        <begin position="6"/>
        <end position="31"/>
    </location>
</feature>
<dbReference type="RefSeq" id="WP_324694179.1">
    <property type="nucleotide sequence ID" value="NZ_JAYMYJ010000066.1"/>
</dbReference>
<dbReference type="PROSITE" id="PS50110">
    <property type="entry name" value="RESPONSE_REGULATORY"/>
    <property type="match status" value="1"/>
</dbReference>
<dbReference type="Pfam" id="PF00072">
    <property type="entry name" value="Response_reg"/>
    <property type="match status" value="1"/>
</dbReference>
<organism evidence="4 5">
    <name type="scientific">Candidatus Thiothrix phosphatis</name>
    <dbReference type="NCBI Taxonomy" id="3112415"/>
    <lineage>
        <taxon>Bacteria</taxon>
        <taxon>Pseudomonadati</taxon>
        <taxon>Pseudomonadota</taxon>
        <taxon>Gammaproteobacteria</taxon>
        <taxon>Thiotrichales</taxon>
        <taxon>Thiotrichaceae</taxon>
        <taxon>Thiothrix</taxon>
    </lineage>
</organism>
<evidence type="ECO:0000256" key="1">
    <source>
        <dbReference type="PROSITE-ProRule" id="PRU00169"/>
    </source>
</evidence>
<feature type="modified residue" description="4-aspartylphosphate" evidence="1">
    <location>
        <position position="150"/>
    </location>
</feature>
<evidence type="ECO:0000259" key="3">
    <source>
        <dbReference type="PROSITE" id="PS50110"/>
    </source>
</evidence>
<dbReference type="Gene3D" id="3.40.50.2300">
    <property type="match status" value="1"/>
</dbReference>
<dbReference type="EMBL" id="JAYMYJ010000066">
    <property type="protein sequence ID" value="MEB4590816.1"/>
    <property type="molecule type" value="Genomic_DNA"/>
</dbReference>
<protein>
    <submittedName>
        <fullName evidence="4">Response regulator</fullName>
    </submittedName>
</protein>
<feature type="domain" description="Response regulatory" evidence="3">
    <location>
        <begin position="101"/>
        <end position="214"/>
    </location>
</feature>
<dbReference type="Proteomes" id="UP001308005">
    <property type="component" value="Unassembled WGS sequence"/>
</dbReference>
<accession>A0ABU6CVE3</accession>
<keyword evidence="5" id="KW-1185">Reference proteome</keyword>
<comment type="caution">
    <text evidence="4">The sequence shown here is derived from an EMBL/GenBank/DDBJ whole genome shotgun (WGS) entry which is preliminary data.</text>
</comment>
<name>A0ABU6CVE3_9GAMM</name>
<dbReference type="InterPro" id="IPR001789">
    <property type="entry name" value="Sig_transdc_resp-reg_receiver"/>
</dbReference>
<gene>
    <name evidence="4" type="ORF">VSS37_07490</name>
</gene>